<dbReference type="PANTHER" id="PTHR30604:SF1">
    <property type="entry name" value="DNA UTILIZATION PROTEIN HOFQ"/>
    <property type="match status" value="1"/>
</dbReference>
<comment type="similarity">
    <text evidence="1">Belongs to the bacterial secretin family.</text>
</comment>
<dbReference type="Gene3D" id="1.25.40.10">
    <property type="entry name" value="Tetratricopeptide repeat domain"/>
    <property type="match status" value="1"/>
</dbReference>
<dbReference type="SUPFAM" id="SSF48452">
    <property type="entry name" value="TPR-like"/>
    <property type="match status" value="1"/>
</dbReference>
<dbReference type="InterPro" id="IPR011990">
    <property type="entry name" value="TPR-like_helical_dom_sf"/>
</dbReference>
<gene>
    <name evidence="3" type="primary">gspD_2</name>
    <name evidence="3" type="ORF">Poly21_32910</name>
</gene>
<feature type="domain" description="Type II/III secretion system secretin-like" evidence="2">
    <location>
        <begin position="1046"/>
        <end position="1250"/>
    </location>
</feature>
<evidence type="ECO:0000313" key="4">
    <source>
        <dbReference type="Proteomes" id="UP000319908"/>
    </source>
</evidence>
<accession>A0A5C6BXV6</accession>
<dbReference type="InterPro" id="IPR004845">
    <property type="entry name" value="T2SS_GspD_CS"/>
</dbReference>
<dbReference type="Gene3D" id="3.55.50.30">
    <property type="match status" value="1"/>
</dbReference>
<name>A0A5C6BXV6_9BACT</name>
<dbReference type="PROSITE" id="PS00875">
    <property type="entry name" value="T2SP_D"/>
    <property type="match status" value="1"/>
</dbReference>
<evidence type="ECO:0000256" key="1">
    <source>
        <dbReference type="RuleBase" id="RU004003"/>
    </source>
</evidence>
<proteinExistence type="inferred from homology"/>
<keyword evidence="4" id="KW-1185">Reference proteome</keyword>
<reference evidence="3 4" key="1">
    <citation type="journal article" date="2020" name="Antonie Van Leeuwenhoek">
        <title>Rhodopirellula heiligendammensis sp. nov., Rhodopirellula pilleata sp. nov., and Rhodopirellula solitaria sp. nov. isolated from natural or artificial marine surfaces in Northern Germany and California, USA, and emended description of the genus Rhodopirellula.</title>
        <authorList>
            <person name="Kallscheuer N."/>
            <person name="Wiegand S."/>
            <person name="Jogler M."/>
            <person name="Boedeker C."/>
            <person name="Peeters S.H."/>
            <person name="Rast P."/>
            <person name="Heuer A."/>
            <person name="Jetten M.S.M."/>
            <person name="Rohde M."/>
            <person name="Jogler C."/>
        </authorList>
    </citation>
    <scope>NUCLEOTIDE SEQUENCE [LARGE SCALE GENOMIC DNA]</scope>
    <source>
        <strain evidence="3 4">Poly21</strain>
    </source>
</reference>
<evidence type="ECO:0000313" key="3">
    <source>
        <dbReference type="EMBL" id="TWU16086.1"/>
    </source>
</evidence>
<dbReference type="PANTHER" id="PTHR30604">
    <property type="entry name" value="PROTEIN TRANSPORT PROTEIN HOFQ"/>
    <property type="match status" value="1"/>
</dbReference>
<dbReference type="InterPro" id="IPR004846">
    <property type="entry name" value="T2SS/T3SS_dom"/>
</dbReference>
<comment type="caution">
    <text evidence="3">The sequence shown here is derived from an EMBL/GenBank/DDBJ whole genome shotgun (WGS) entry which is preliminary data.</text>
</comment>
<organism evidence="3 4">
    <name type="scientific">Allorhodopirellula heiligendammensis</name>
    <dbReference type="NCBI Taxonomy" id="2714739"/>
    <lineage>
        <taxon>Bacteria</taxon>
        <taxon>Pseudomonadati</taxon>
        <taxon>Planctomycetota</taxon>
        <taxon>Planctomycetia</taxon>
        <taxon>Pirellulales</taxon>
        <taxon>Pirellulaceae</taxon>
        <taxon>Allorhodopirellula</taxon>
    </lineage>
</organism>
<dbReference type="InterPro" id="IPR051808">
    <property type="entry name" value="Type_IV_pilus_biogenesis"/>
</dbReference>
<dbReference type="AlphaFoldDB" id="A0A5C6BXV6"/>
<dbReference type="Pfam" id="PF00263">
    <property type="entry name" value="Secretin"/>
    <property type="match status" value="1"/>
</dbReference>
<evidence type="ECO:0000259" key="2">
    <source>
        <dbReference type="Pfam" id="PF00263"/>
    </source>
</evidence>
<dbReference type="GO" id="GO:0009306">
    <property type="term" value="P:protein secretion"/>
    <property type="evidence" value="ECO:0007669"/>
    <property type="project" value="InterPro"/>
</dbReference>
<dbReference type="Proteomes" id="UP000319908">
    <property type="component" value="Unassembled WGS sequence"/>
</dbReference>
<protein>
    <submittedName>
        <fullName evidence="3">Type II secretion system protein D</fullName>
    </submittedName>
</protein>
<dbReference type="EMBL" id="SJPU01000002">
    <property type="protein sequence ID" value="TWU16086.1"/>
    <property type="molecule type" value="Genomic_DNA"/>
</dbReference>
<sequence length="1267" mass="137192">MLFFARDARRSHRLPIPSTRCLPRRTDSAQKTAKADLTSVAAKSYSQVTRKVSVSTRKDFEAIRELSELCPCLTRRRSVALIRSHQPSRQKSSPRIAAPRVSRRLATMARSVLDPSLADRLSDAGGDAVHRIAPRSRKTVARRALLPGCLLGCLLLHGTPLSAQFTLPDSVAPSAAKSAADISSYLQKIDASLAAKDYTGAVQAYRAARQAAPDNAELRQRFDRLVARGIDAKLLNIAPTTQTPSSLQGIDADTAAQSLSAAAADNPATWSLERRQQETRRWTAMGRTALDRGDIRQAHQYASAAQKLGVAQSEFKSGDARPWQLLLDVQSAARRQGIDLTQLPPSTVSPAGGVMPIGQADRQAPSSMVAQAGGAFSPDGSSNVQQVQAIAPANGSPSQGETLYAAGMQLLSTGKQSEARAQFVKAWEYEAELPTEMRRALQDKLTLLQPSRMPATGKPAEPLTPIEQADLEAAQQVKRLYREVTTELAKANEKRETAPLEAIDDLERLARKVDGANIDEASKASLTAMVGRAVSEQNSYVEANRAKIDLDLANERIRTEMETEDIREARVDQEISQLVDSFNDLMDQKRFEEALVIAKQVGELKPDSTIAMTMFHNSRQQVRLQMSNDIRAQSEEGFNSNMLALDAAMIAPDPDRPFSFQDPQDWAALSRRRLASRDQQTQLSPREQEIKRKLETSVEMKYRNSPLGEVLDELSAVTGVPIVIDQRALAAIRITRDTPVSKSVNSRLPLKSALNILLEDLDLTYVLKNDVLNVTSREARRTMTYPRTYRVADLVTPIPNFISGYEDGLAGALKSAYQMTRPTTDVQVVPVSMANLGGGLTNSTSGELGTNMLGQYSPMGGNSAFAGGLGAAGAMPTGRGGGSIANFGQLMSLIQTTIEPDSWEALGGVGTMAPYPQNLSLVISTTSDVHDQIVDLLESLRRLQNLQITIEVRFITLSDNFYEQIGIDFDVQFDDNAQSIPADDSGPAVTIGLSGPNGVPTNDLDITLNQETFAGSVPPFNAPSAVSSIGFAILSDIEAYFFLQAAQGDNRSNIMQAPKVTLFDGQFATINDTVSRPFVTSIIPVVGDFAVAQQPVIVVLDEGTRLNVQGVVSEDKRFVRLTLVPTFSQIGEVNTFTYEGSRTSKSSSTTNVDTNGDGVIDAEDEETEDTVTQGTTVQQPTFATTSVSTTVSVPDGGTILLGGIKRQSEGRNEQGIPFLSKIPYVSRLFRNTGVGRSSSSLMLMVTPRIIIQEEEEVAQTGFSAAGN</sequence>